<dbReference type="PANTHER" id="PTHR22642:SF2">
    <property type="entry name" value="PROTEIN LONG AFTER FAR-RED 3"/>
    <property type="match status" value="1"/>
</dbReference>
<dbReference type="Proteomes" id="UP000007030">
    <property type="component" value="Chromosome"/>
</dbReference>
<evidence type="ECO:0000259" key="5">
    <source>
        <dbReference type="Pfam" id="PF22039"/>
    </source>
</evidence>
<dbReference type="KEGG" id="mhd:Marky_1101"/>
<dbReference type="RefSeq" id="WP_013703890.1">
    <property type="nucleotide sequence ID" value="NC_015387.1"/>
</dbReference>
<reference evidence="6 7" key="1">
    <citation type="journal article" date="2012" name="Stand. Genomic Sci.">
        <title>Complete genome sequence of the aerobic, heterotroph Marinithermus hydrothermalis type strain (T1(T)) from a deep-sea hydrothermal vent chimney.</title>
        <authorList>
            <person name="Copeland A."/>
            <person name="Gu W."/>
            <person name="Yasawong M."/>
            <person name="Lapidus A."/>
            <person name="Lucas S."/>
            <person name="Deshpande S."/>
            <person name="Pagani I."/>
            <person name="Tapia R."/>
            <person name="Cheng J.F."/>
            <person name="Goodwin L.A."/>
            <person name="Pitluck S."/>
            <person name="Liolios K."/>
            <person name="Ivanova N."/>
            <person name="Mavromatis K."/>
            <person name="Mikhailova N."/>
            <person name="Pati A."/>
            <person name="Chen A."/>
            <person name="Palaniappan K."/>
            <person name="Land M."/>
            <person name="Pan C."/>
            <person name="Brambilla E.M."/>
            <person name="Rohde M."/>
            <person name="Tindall B.J."/>
            <person name="Sikorski J."/>
            <person name="Goker M."/>
            <person name="Detter J.C."/>
            <person name="Bristow J."/>
            <person name="Eisen J.A."/>
            <person name="Markowitz V."/>
            <person name="Hugenholtz P."/>
            <person name="Kyrpides N.C."/>
            <person name="Klenk H.P."/>
            <person name="Woyke T."/>
        </authorList>
    </citation>
    <scope>NUCLEOTIDE SEQUENCE [LARGE SCALE GENOMIC DNA]</scope>
    <source>
        <strain evidence="7">DSM 14884 / JCM 11576 / T1</strain>
    </source>
</reference>
<dbReference type="AlphaFoldDB" id="F2NMF5"/>
<keyword evidence="7" id="KW-1185">Reference proteome</keyword>
<dbReference type="Pfam" id="PF22039">
    <property type="entry name" value="HUTI_composite_bact"/>
    <property type="match status" value="1"/>
</dbReference>
<organism evidence="6 7">
    <name type="scientific">Marinithermus hydrothermalis (strain DSM 14884 / JCM 11576 / T1)</name>
    <dbReference type="NCBI Taxonomy" id="869210"/>
    <lineage>
        <taxon>Bacteria</taxon>
        <taxon>Thermotogati</taxon>
        <taxon>Deinococcota</taxon>
        <taxon>Deinococci</taxon>
        <taxon>Thermales</taxon>
        <taxon>Thermaceae</taxon>
        <taxon>Marinithermus</taxon>
    </lineage>
</organism>
<dbReference type="HOGENOM" id="CLU_009942_6_1_0"/>
<dbReference type="InterPro" id="IPR011059">
    <property type="entry name" value="Metal-dep_hydrolase_composite"/>
</dbReference>
<dbReference type="SUPFAM" id="SSF51556">
    <property type="entry name" value="Metallo-dependent hydrolases"/>
    <property type="match status" value="1"/>
</dbReference>
<dbReference type="InterPro" id="IPR032466">
    <property type="entry name" value="Metal_Hydrolase"/>
</dbReference>
<proteinExistence type="predicted"/>
<dbReference type="Pfam" id="PF07969">
    <property type="entry name" value="Amidohydro_3"/>
    <property type="match status" value="1"/>
</dbReference>
<dbReference type="eggNOG" id="COG1574">
    <property type="taxonomic scope" value="Bacteria"/>
</dbReference>
<evidence type="ECO:0000313" key="7">
    <source>
        <dbReference type="Proteomes" id="UP000007030"/>
    </source>
</evidence>
<evidence type="ECO:0000313" key="6">
    <source>
        <dbReference type="EMBL" id="AEB11843.1"/>
    </source>
</evidence>
<dbReference type="CDD" id="cd01300">
    <property type="entry name" value="YtcJ_like"/>
    <property type="match status" value="1"/>
</dbReference>
<accession>F2NMF5</accession>
<evidence type="ECO:0000256" key="1">
    <source>
        <dbReference type="ARBA" id="ARBA00022723"/>
    </source>
</evidence>
<dbReference type="InterPro" id="IPR033932">
    <property type="entry name" value="YtcJ-like"/>
</dbReference>
<dbReference type="OrthoDB" id="9767366at2"/>
<evidence type="ECO:0000256" key="2">
    <source>
        <dbReference type="ARBA" id="ARBA00022801"/>
    </source>
</evidence>
<keyword evidence="2" id="KW-0378">Hydrolase</keyword>
<dbReference type="EMBL" id="CP002630">
    <property type="protein sequence ID" value="AEB11843.1"/>
    <property type="molecule type" value="Genomic_DNA"/>
</dbReference>
<dbReference type="InterPro" id="IPR013108">
    <property type="entry name" value="Amidohydro_3"/>
</dbReference>
<evidence type="ECO:0000259" key="4">
    <source>
        <dbReference type="Pfam" id="PF07969"/>
    </source>
</evidence>
<name>F2NMF5_MARHT</name>
<dbReference type="Gene3D" id="3.10.310.70">
    <property type="match status" value="1"/>
</dbReference>
<sequence length="481" mass="52236">MLLVGDVWTMHRGRRAGAVYVDGERIRDVGEAETLRARYPGARVVRAERITPGVADAHVHPLYWGQALAELDLTGLKDPRAVAERVVQRARAVPPGTWIRGRGYLFDAYPTENLLDRAAPAHPVCLLSRDHHAAWVNAKALEASGITAQTPDPPGGRILRDAHGRPTGYLLERAVALVLAHLPEPGPEELERGLQDLARRGYTAAHAMAYEPARVLEWAEALAARGALPLRLWWALPRGEWRTVRPGWRGEDLEVAAVKFFADGALGSRTAWMHAPYPDGSTGMPLDSLEQIREEGRAALEAGFTLAVHAIGTRAVEGVLEVFHALAPLAHRPLRLEHVQHVRDAALPRFSGLPAALSLQPIHAHADLELVRRHTPGREHEAFRLRSLWRTGLAVAFGSDAPVAPPDLAAGLEAAVGGVLPASERLTEAEAVYAFTRGAALAAGWPEYGVILPGARADLGVWEAGRLVARVWRGRLEPVLA</sequence>
<dbReference type="STRING" id="869210.Marky_1101"/>
<evidence type="ECO:0000256" key="3">
    <source>
        <dbReference type="ARBA" id="ARBA00022833"/>
    </source>
</evidence>
<dbReference type="Gene3D" id="2.30.40.10">
    <property type="entry name" value="Urease, subunit C, domain 1"/>
    <property type="match status" value="1"/>
</dbReference>
<dbReference type="InterPro" id="IPR054418">
    <property type="entry name" value="MQNX/HUTI_composite_N"/>
</dbReference>
<protein>
    <submittedName>
        <fullName evidence="6">Amidohydrolase 3</fullName>
    </submittedName>
</protein>
<keyword evidence="1" id="KW-0479">Metal-binding</keyword>
<gene>
    <name evidence="6" type="ordered locus">Marky_1101</name>
</gene>
<dbReference type="PANTHER" id="PTHR22642">
    <property type="entry name" value="IMIDAZOLONEPROPIONASE"/>
    <property type="match status" value="1"/>
</dbReference>
<dbReference type="SUPFAM" id="SSF51338">
    <property type="entry name" value="Composite domain of metallo-dependent hydrolases"/>
    <property type="match status" value="1"/>
</dbReference>
<keyword evidence="3" id="KW-0862">Zinc</keyword>
<dbReference type="GO" id="GO:0016810">
    <property type="term" value="F:hydrolase activity, acting on carbon-nitrogen (but not peptide) bonds"/>
    <property type="evidence" value="ECO:0007669"/>
    <property type="project" value="InterPro"/>
</dbReference>
<feature type="domain" description="Amidohydrolase 3" evidence="4">
    <location>
        <begin position="50"/>
        <end position="466"/>
    </location>
</feature>
<feature type="domain" description="Aminodeoxyfutalosine deaminase/Imidazolonepropionase-like composite" evidence="5">
    <location>
        <begin position="17"/>
        <end position="42"/>
    </location>
</feature>
<dbReference type="GO" id="GO:0046872">
    <property type="term" value="F:metal ion binding"/>
    <property type="evidence" value="ECO:0007669"/>
    <property type="project" value="UniProtKB-KW"/>
</dbReference>
<dbReference type="Gene3D" id="3.20.20.140">
    <property type="entry name" value="Metal-dependent hydrolases"/>
    <property type="match status" value="1"/>
</dbReference>